<reference evidence="1" key="2">
    <citation type="submission" date="2025-09" db="UniProtKB">
        <authorList>
            <consortium name="EnsemblPlants"/>
        </authorList>
    </citation>
    <scope>IDENTIFICATION</scope>
</reference>
<keyword evidence="2" id="KW-1185">Reference proteome</keyword>
<protein>
    <submittedName>
        <fullName evidence="1">Uncharacterized protein</fullName>
    </submittedName>
</protein>
<organism evidence="1 2">
    <name type="scientific">Avena sativa</name>
    <name type="common">Oat</name>
    <dbReference type="NCBI Taxonomy" id="4498"/>
    <lineage>
        <taxon>Eukaryota</taxon>
        <taxon>Viridiplantae</taxon>
        <taxon>Streptophyta</taxon>
        <taxon>Embryophyta</taxon>
        <taxon>Tracheophyta</taxon>
        <taxon>Spermatophyta</taxon>
        <taxon>Magnoliopsida</taxon>
        <taxon>Liliopsida</taxon>
        <taxon>Poales</taxon>
        <taxon>Poaceae</taxon>
        <taxon>BOP clade</taxon>
        <taxon>Pooideae</taxon>
        <taxon>Poodae</taxon>
        <taxon>Poeae</taxon>
        <taxon>Poeae Chloroplast Group 1 (Aveneae type)</taxon>
        <taxon>Aveninae</taxon>
        <taxon>Avena</taxon>
    </lineage>
</organism>
<dbReference type="Proteomes" id="UP001732700">
    <property type="component" value="Chromosome 3A"/>
</dbReference>
<proteinExistence type="predicted"/>
<evidence type="ECO:0000313" key="2">
    <source>
        <dbReference type="Proteomes" id="UP001732700"/>
    </source>
</evidence>
<accession>A0ACD5VDI5</accession>
<evidence type="ECO:0000313" key="1">
    <source>
        <dbReference type="EnsemblPlants" id="AVESA.00010b.r2.3AG0413100.1.CDS.1"/>
    </source>
</evidence>
<dbReference type="EnsemblPlants" id="AVESA.00010b.r2.3AG0413100.1">
    <property type="protein sequence ID" value="AVESA.00010b.r2.3AG0413100.1.CDS.1"/>
    <property type="gene ID" value="AVESA.00010b.r2.3AG0413100"/>
</dbReference>
<name>A0ACD5VDI5_AVESA</name>
<reference evidence="1" key="1">
    <citation type="submission" date="2021-05" db="EMBL/GenBank/DDBJ databases">
        <authorList>
            <person name="Scholz U."/>
            <person name="Mascher M."/>
            <person name="Fiebig A."/>
        </authorList>
    </citation>
    <scope>NUCLEOTIDE SEQUENCE [LARGE SCALE GENOMIC DNA]</scope>
</reference>
<sequence>MNQIQVVDSTTTAPIDPSHKMTGDAAPHVVEEVPGVLQLLSDGSVVRGDESVLWPKDPLPDVPGVQWKDVLYHAAHALSVRVYRPESSPSVTGSSSKLPVLVYFHGGGYCLGSYTQPHFQAYCLRVAAELPAVVLSVQYRLAPEHRLPAAIEDGAAFLSWLRCQAELGAGGGVDPWLAESADFARTFISGASAGANLAHHVTVQAASTQEQRAVHPLRVAGYVLMSAFFGGADRTPAEVNPPLDVTLTVDGSDKLWRMSLPVGASRDHPVANPFGPESPNLAPVDLPPVLVVTPEKDVLRDHVMGYAARLREMGKAVEVAEFLGERHGFSVLQPFSEAADELMRVLRRFVYADFASPTAL</sequence>